<dbReference type="InterPro" id="IPR041373">
    <property type="entry name" value="RT_RNaseH"/>
</dbReference>
<gene>
    <name evidence="9" type="ORF">Tci_185424</name>
</gene>
<evidence type="ECO:0000313" key="9">
    <source>
        <dbReference type="EMBL" id="GEW13448.1"/>
    </source>
</evidence>
<evidence type="ECO:0000256" key="6">
    <source>
        <dbReference type="ARBA" id="ARBA00022918"/>
    </source>
</evidence>
<dbReference type="InterPro" id="IPR012337">
    <property type="entry name" value="RNaseH-like_sf"/>
</dbReference>
<evidence type="ECO:0000256" key="2">
    <source>
        <dbReference type="ARBA" id="ARBA00022695"/>
    </source>
</evidence>
<evidence type="ECO:0000256" key="4">
    <source>
        <dbReference type="ARBA" id="ARBA00022759"/>
    </source>
</evidence>
<evidence type="ECO:0000259" key="7">
    <source>
        <dbReference type="Pfam" id="PF17917"/>
    </source>
</evidence>
<dbReference type="GO" id="GO:0003964">
    <property type="term" value="F:RNA-directed DNA polymerase activity"/>
    <property type="evidence" value="ECO:0007669"/>
    <property type="project" value="UniProtKB-KW"/>
</dbReference>
<dbReference type="SUPFAM" id="SSF56672">
    <property type="entry name" value="DNA/RNA polymerases"/>
    <property type="match status" value="1"/>
</dbReference>
<dbReference type="PANTHER" id="PTHR37984">
    <property type="entry name" value="PROTEIN CBG26694"/>
    <property type="match status" value="1"/>
</dbReference>
<dbReference type="CDD" id="cd09274">
    <property type="entry name" value="RNase_HI_RT_Ty3"/>
    <property type="match status" value="1"/>
</dbReference>
<dbReference type="GO" id="GO:0003676">
    <property type="term" value="F:nucleic acid binding"/>
    <property type="evidence" value="ECO:0007669"/>
    <property type="project" value="InterPro"/>
</dbReference>
<dbReference type="InterPro" id="IPR036397">
    <property type="entry name" value="RNaseH_sf"/>
</dbReference>
<keyword evidence="6" id="KW-0695">RNA-directed DNA polymerase</keyword>
<sequence length="268" mass="31412">MISALVLKLPNFTKEFTVETDASGGDIGAVLPLEGHPITFLSKTLSAKHQLMSTYEKEFLAVVVVLEKWRGYLLDRHFKIKTDHISLKYLIDQRMSTPTQLKWLPKLMMGLTLLLFTRRCMTREQPKQWVKWLSLAEWWYNSNFHTSTHTTPYEAVYGKPPPVHIPYIEGERKVDLVDKTLSEREEVMETLKFHISRDHSRIKSHVDKRRTDMKFDCGDWVFLKLQPHIQVSLRQRKQNKFSPKFFGPLKILQRIGKVAYKLDLPSTS</sequence>
<comment type="caution">
    <text evidence="9">The sequence shown here is derived from an EMBL/GenBank/DDBJ whole genome shotgun (WGS) entry which is preliminary data.</text>
</comment>
<keyword evidence="4" id="KW-0255">Endonuclease</keyword>
<evidence type="ECO:0000259" key="8">
    <source>
        <dbReference type="Pfam" id="PF24626"/>
    </source>
</evidence>
<proteinExistence type="predicted"/>
<dbReference type="InterPro" id="IPR043502">
    <property type="entry name" value="DNA/RNA_pol_sf"/>
</dbReference>
<dbReference type="EMBL" id="BKCJ010046390">
    <property type="protein sequence ID" value="GEW13448.1"/>
    <property type="molecule type" value="Genomic_DNA"/>
</dbReference>
<keyword evidence="1" id="KW-0808">Transferase</keyword>
<accession>A0A699GSV8</accession>
<evidence type="ECO:0000256" key="1">
    <source>
        <dbReference type="ARBA" id="ARBA00022679"/>
    </source>
</evidence>
<dbReference type="GO" id="GO:0004519">
    <property type="term" value="F:endonuclease activity"/>
    <property type="evidence" value="ECO:0007669"/>
    <property type="project" value="UniProtKB-KW"/>
</dbReference>
<keyword evidence="2" id="KW-0548">Nucleotidyltransferase</keyword>
<name>A0A699GSV8_TANCI</name>
<protein>
    <submittedName>
        <fullName evidence="9">Retrotransposable element Tf2</fullName>
    </submittedName>
</protein>
<dbReference type="AlphaFoldDB" id="A0A699GSV8"/>
<dbReference type="PANTHER" id="PTHR37984:SF5">
    <property type="entry name" value="PROTEIN NYNRIN-LIKE"/>
    <property type="match status" value="1"/>
</dbReference>
<evidence type="ECO:0000256" key="5">
    <source>
        <dbReference type="ARBA" id="ARBA00022801"/>
    </source>
</evidence>
<organism evidence="9">
    <name type="scientific">Tanacetum cinerariifolium</name>
    <name type="common">Dalmatian daisy</name>
    <name type="synonym">Chrysanthemum cinerariifolium</name>
    <dbReference type="NCBI Taxonomy" id="118510"/>
    <lineage>
        <taxon>Eukaryota</taxon>
        <taxon>Viridiplantae</taxon>
        <taxon>Streptophyta</taxon>
        <taxon>Embryophyta</taxon>
        <taxon>Tracheophyta</taxon>
        <taxon>Spermatophyta</taxon>
        <taxon>Magnoliopsida</taxon>
        <taxon>eudicotyledons</taxon>
        <taxon>Gunneridae</taxon>
        <taxon>Pentapetalae</taxon>
        <taxon>asterids</taxon>
        <taxon>campanulids</taxon>
        <taxon>Asterales</taxon>
        <taxon>Asteraceae</taxon>
        <taxon>Asteroideae</taxon>
        <taxon>Anthemideae</taxon>
        <taxon>Anthemidinae</taxon>
        <taxon>Tanacetum</taxon>
    </lineage>
</organism>
<evidence type="ECO:0000256" key="3">
    <source>
        <dbReference type="ARBA" id="ARBA00022722"/>
    </source>
</evidence>
<dbReference type="Gene3D" id="3.10.20.370">
    <property type="match status" value="1"/>
</dbReference>
<dbReference type="InterPro" id="IPR050951">
    <property type="entry name" value="Retrovirus_Pol_polyprotein"/>
</dbReference>
<dbReference type="InterPro" id="IPR056924">
    <property type="entry name" value="SH3_Tf2-1"/>
</dbReference>
<dbReference type="GO" id="GO:0016787">
    <property type="term" value="F:hydrolase activity"/>
    <property type="evidence" value="ECO:0007669"/>
    <property type="project" value="UniProtKB-KW"/>
</dbReference>
<dbReference type="SUPFAM" id="SSF53098">
    <property type="entry name" value="Ribonuclease H-like"/>
    <property type="match status" value="1"/>
</dbReference>
<dbReference type="Gene3D" id="3.30.420.10">
    <property type="entry name" value="Ribonuclease H-like superfamily/Ribonuclease H"/>
    <property type="match status" value="1"/>
</dbReference>
<keyword evidence="3" id="KW-0540">Nuclease</keyword>
<feature type="domain" description="Tf2-1-like SH3-like" evidence="8">
    <location>
        <begin position="218"/>
        <end position="267"/>
    </location>
</feature>
<dbReference type="Pfam" id="PF17917">
    <property type="entry name" value="RT_RNaseH"/>
    <property type="match status" value="1"/>
</dbReference>
<feature type="domain" description="Reverse transcriptase RNase H-like" evidence="7">
    <location>
        <begin position="11"/>
        <end position="108"/>
    </location>
</feature>
<reference evidence="9" key="1">
    <citation type="journal article" date="2019" name="Sci. Rep.">
        <title>Draft genome of Tanacetum cinerariifolium, the natural source of mosquito coil.</title>
        <authorList>
            <person name="Yamashiro T."/>
            <person name="Shiraishi A."/>
            <person name="Satake H."/>
            <person name="Nakayama K."/>
        </authorList>
    </citation>
    <scope>NUCLEOTIDE SEQUENCE</scope>
</reference>
<dbReference type="Pfam" id="PF24626">
    <property type="entry name" value="SH3_Tf2-1"/>
    <property type="match status" value="1"/>
</dbReference>
<keyword evidence="5" id="KW-0378">Hydrolase</keyword>